<dbReference type="EMBL" id="CAJPDQ010000007">
    <property type="protein sequence ID" value="CAF9912050.1"/>
    <property type="molecule type" value="Genomic_DNA"/>
</dbReference>
<evidence type="ECO:0000313" key="2">
    <source>
        <dbReference type="EMBL" id="CAF9912050.1"/>
    </source>
</evidence>
<dbReference type="Proteomes" id="UP000664169">
    <property type="component" value="Unassembled WGS sequence"/>
</dbReference>
<dbReference type="SUPFAM" id="SSF63829">
    <property type="entry name" value="Calcium-dependent phosphotriesterase"/>
    <property type="match status" value="2"/>
</dbReference>
<dbReference type="Pfam" id="PF24684">
    <property type="entry name" value="Vgb_lyase"/>
    <property type="match status" value="1"/>
</dbReference>
<sequence length="356" mass="38336">MRAALTLAIALTLVAAVPVALPEDDSSRFTYYTMPTMAAGPCDLASGPDGLMWGEDILSNNIFTINQKTGVVKEYPIPYTGDALPITNLPTGGPTENRGAFACAIRLGADGNMYAASGVRNQLVKINVQTKAMTILNPPGIGPAGNLEPFNDLWTLKTGMLFTQTTGNVITYYDYTSGKFTNYNVPTPVAGPLGMYVASDGWAYFTEFFANKIGRFNQSNGEIQEFPVIDPLGAGPAVIRAETPGLIWFTALVGGSMGSFNMQTHEIKIYPNNIPLSLPSEDTVSPDGRVWFSTIAHSSINYVQPATGAIVNIEQPINLLPVPVNLPVGLEVAVNYRSGYIWFTDALYNRVGAYKL</sequence>
<dbReference type="PANTHER" id="PTHR40274">
    <property type="entry name" value="VIRGINIAMYCIN B LYASE"/>
    <property type="match status" value="1"/>
</dbReference>
<keyword evidence="3" id="KW-1185">Reference proteome</keyword>
<comment type="caution">
    <text evidence="2">The sequence shown here is derived from an EMBL/GenBank/DDBJ whole genome shotgun (WGS) entry which is preliminary data.</text>
</comment>
<dbReference type="PANTHER" id="PTHR40274:SF3">
    <property type="entry name" value="VIRGINIAMYCIN B LYASE"/>
    <property type="match status" value="1"/>
</dbReference>
<name>A0A8H3IDK7_9LECA</name>
<organism evidence="2 3">
    <name type="scientific">Gomphillus americanus</name>
    <dbReference type="NCBI Taxonomy" id="1940652"/>
    <lineage>
        <taxon>Eukaryota</taxon>
        <taxon>Fungi</taxon>
        <taxon>Dikarya</taxon>
        <taxon>Ascomycota</taxon>
        <taxon>Pezizomycotina</taxon>
        <taxon>Lecanoromycetes</taxon>
        <taxon>OSLEUM clade</taxon>
        <taxon>Ostropomycetidae</taxon>
        <taxon>Ostropales</taxon>
        <taxon>Graphidaceae</taxon>
        <taxon>Gomphilloideae</taxon>
        <taxon>Gomphillus</taxon>
    </lineage>
</organism>
<reference evidence="2" key="1">
    <citation type="submission" date="2021-03" db="EMBL/GenBank/DDBJ databases">
        <authorList>
            <person name="Tagirdzhanova G."/>
        </authorList>
    </citation>
    <scope>NUCLEOTIDE SEQUENCE</scope>
</reference>
<protein>
    <recommendedName>
        <fullName evidence="4">Virginiamycin B lyase</fullName>
    </recommendedName>
</protein>
<dbReference type="AlphaFoldDB" id="A0A8H3IDK7"/>
<gene>
    <name evidence="2" type="ORF">GOMPHAMPRED_007535</name>
</gene>
<dbReference type="Gene3D" id="2.130.10.10">
    <property type="entry name" value="YVTN repeat-like/Quinoprotein amine dehydrogenase"/>
    <property type="match status" value="2"/>
</dbReference>
<evidence type="ECO:0000256" key="1">
    <source>
        <dbReference type="SAM" id="SignalP"/>
    </source>
</evidence>
<proteinExistence type="predicted"/>
<evidence type="ECO:0008006" key="4">
    <source>
        <dbReference type="Google" id="ProtNLM"/>
    </source>
</evidence>
<dbReference type="InterPro" id="IPR051344">
    <property type="entry name" value="Vgb"/>
</dbReference>
<feature type="chain" id="PRO_5034223249" description="Virginiamycin B lyase" evidence="1">
    <location>
        <begin position="17"/>
        <end position="356"/>
    </location>
</feature>
<evidence type="ECO:0000313" key="3">
    <source>
        <dbReference type="Proteomes" id="UP000664169"/>
    </source>
</evidence>
<dbReference type="InterPro" id="IPR015943">
    <property type="entry name" value="WD40/YVTN_repeat-like_dom_sf"/>
</dbReference>
<dbReference type="OrthoDB" id="3625478at2759"/>
<feature type="signal peptide" evidence="1">
    <location>
        <begin position="1"/>
        <end position="16"/>
    </location>
</feature>
<accession>A0A8H3IDK7</accession>
<keyword evidence="1" id="KW-0732">Signal</keyword>